<evidence type="ECO:0000256" key="12">
    <source>
        <dbReference type="SAM" id="MobiDB-lite"/>
    </source>
</evidence>
<dbReference type="VEuPathDB" id="TriTrypDB:LDHU3_36.9430"/>
<evidence type="ECO:0000259" key="16">
    <source>
        <dbReference type="Pfam" id="PF22614"/>
    </source>
</evidence>
<name>A0A504XLM1_LEIDO</name>
<evidence type="ECO:0000256" key="8">
    <source>
        <dbReference type="ARBA" id="ARBA00023065"/>
    </source>
</evidence>
<keyword evidence="8" id="KW-0406">Ion transport</keyword>
<protein>
    <submittedName>
        <fullName evidence="17">Calcium-activated BK potassium channel alpha subunit family protein</fullName>
    </submittedName>
</protein>
<dbReference type="Pfam" id="PF07885">
    <property type="entry name" value="Ion_trans_2"/>
    <property type="match status" value="1"/>
</dbReference>
<feature type="compositionally biased region" description="Basic and acidic residues" evidence="12">
    <location>
        <begin position="573"/>
        <end position="591"/>
    </location>
</feature>
<feature type="transmembrane region" description="Helical" evidence="13">
    <location>
        <begin position="221"/>
        <end position="240"/>
    </location>
</feature>
<dbReference type="SUPFAM" id="SSF81324">
    <property type="entry name" value="Voltage-gated potassium channels"/>
    <property type="match status" value="1"/>
</dbReference>
<keyword evidence="9 13" id="KW-0472">Membrane</keyword>
<reference evidence="18" key="1">
    <citation type="submission" date="2019-02" db="EMBL/GenBank/DDBJ databases">
        <title>FDA dAtabase for Regulatory Grade micrObial Sequences (FDA-ARGOS): Supporting development and validation of Infectious Disease Dx tests.</title>
        <authorList>
            <person name="Duncan R."/>
            <person name="Fisher C."/>
            <person name="Tallon L."/>
            <person name="Sadzewicz L."/>
            <person name="Sengamalay N."/>
            <person name="Ott S."/>
            <person name="Godinez A."/>
            <person name="Nagaraj S."/>
            <person name="Vavikolanu K."/>
            <person name="Vyas G."/>
            <person name="Nadendla S."/>
            <person name="Aluvathingal J."/>
            <person name="Sichtig H."/>
        </authorList>
    </citation>
    <scope>NUCLEOTIDE SEQUENCE [LARGE SCALE GENOMIC DNA]</scope>
    <source>
        <strain evidence="18">FDAARGOS_360</strain>
    </source>
</reference>
<feature type="domain" description="RCK N-terminal" evidence="16">
    <location>
        <begin position="294"/>
        <end position="409"/>
    </location>
</feature>
<evidence type="ECO:0000256" key="9">
    <source>
        <dbReference type="ARBA" id="ARBA00023136"/>
    </source>
</evidence>
<feature type="transmembrane region" description="Helical" evidence="13">
    <location>
        <begin position="189"/>
        <end position="209"/>
    </location>
</feature>
<feature type="transmembrane region" description="Helical" evidence="13">
    <location>
        <begin position="247"/>
        <end position="264"/>
    </location>
</feature>
<evidence type="ECO:0000313" key="17">
    <source>
        <dbReference type="EMBL" id="TPP49234.1"/>
    </source>
</evidence>
<dbReference type="VEuPathDB" id="TriTrypDB:LdBPK_010830.1"/>
<feature type="transmembrane region" description="Helical" evidence="13">
    <location>
        <begin position="94"/>
        <end position="114"/>
    </location>
</feature>
<feature type="region of interest" description="Disordered" evidence="12">
    <location>
        <begin position="569"/>
        <end position="623"/>
    </location>
</feature>
<dbReference type="Pfam" id="PF22614">
    <property type="entry name" value="Slo-like_RCK"/>
    <property type="match status" value="1"/>
</dbReference>
<evidence type="ECO:0000256" key="3">
    <source>
        <dbReference type="ARBA" id="ARBA00022538"/>
    </source>
</evidence>
<evidence type="ECO:0000256" key="5">
    <source>
        <dbReference type="ARBA" id="ARBA00022826"/>
    </source>
</evidence>
<feature type="transmembrane region" description="Helical" evidence="13">
    <location>
        <begin position="55"/>
        <end position="74"/>
    </location>
</feature>
<dbReference type="InterPro" id="IPR003148">
    <property type="entry name" value="RCK_N"/>
</dbReference>
<dbReference type="PANTHER" id="PTHR10027">
    <property type="entry name" value="CALCIUM-ACTIVATED POTASSIUM CHANNEL ALPHA CHAIN"/>
    <property type="match status" value="1"/>
</dbReference>
<dbReference type="GO" id="GO:0016020">
    <property type="term" value="C:membrane"/>
    <property type="evidence" value="ECO:0007669"/>
    <property type="project" value="UniProtKB-SubCell"/>
</dbReference>
<organism evidence="17 18">
    <name type="scientific">Leishmania donovani</name>
    <dbReference type="NCBI Taxonomy" id="5661"/>
    <lineage>
        <taxon>Eukaryota</taxon>
        <taxon>Discoba</taxon>
        <taxon>Euglenozoa</taxon>
        <taxon>Kinetoplastea</taxon>
        <taxon>Metakinetoplastina</taxon>
        <taxon>Trypanosomatida</taxon>
        <taxon>Trypanosomatidae</taxon>
        <taxon>Leishmaniinae</taxon>
        <taxon>Leishmania</taxon>
    </lineage>
</organism>
<evidence type="ECO:0000256" key="11">
    <source>
        <dbReference type="ARBA" id="ARBA00034430"/>
    </source>
</evidence>
<keyword evidence="10 17" id="KW-0407">Ion channel</keyword>
<dbReference type="FunFam" id="1.10.287.70:FF:000412">
    <property type="entry name" value="Putative calcium/potassium channel (CAKC)"/>
    <property type="match status" value="1"/>
</dbReference>
<dbReference type="VEuPathDB" id="TriTrypDB:LDHU3_01.0940"/>
<keyword evidence="2" id="KW-0813">Transport</keyword>
<accession>A0A504XLM1</accession>
<dbReference type="Proteomes" id="UP000318821">
    <property type="component" value="Unassembled WGS sequence"/>
</dbReference>
<dbReference type="InterPro" id="IPR013099">
    <property type="entry name" value="K_chnl_dom"/>
</dbReference>
<dbReference type="Pfam" id="PF03493">
    <property type="entry name" value="BK_channel_a"/>
    <property type="match status" value="1"/>
</dbReference>
<feature type="transmembrane region" description="Helical" evidence="13">
    <location>
        <begin position="157"/>
        <end position="177"/>
    </location>
</feature>
<feature type="transmembrane region" description="Helical" evidence="13">
    <location>
        <begin position="121"/>
        <end position="145"/>
    </location>
</feature>
<comment type="subcellular location">
    <subcellularLocation>
        <location evidence="1">Membrane</location>
        <topology evidence="1">Multi-pass membrane protein</topology>
    </subcellularLocation>
</comment>
<evidence type="ECO:0000256" key="1">
    <source>
        <dbReference type="ARBA" id="ARBA00004141"/>
    </source>
</evidence>
<comment type="catalytic activity">
    <reaction evidence="11">
        <text>K(+)(in) = K(+)(out)</text>
        <dbReference type="Rhea" id="RHEA:29463"/>
        <dbReference type="ChEBI" id="CHEBI:29103"/>
    </reaction>
</comment>
<feature type="domain" description="Potassium channel" evidence="15">
    <location>
        <begin position="208"/>
        <end position="269"/>
    </location>
</feature>
<feature type="compositionally biased region" description="Low complexity" evidence="12">
    <location>
        <begin position="598"/>
        <end position="623"/>
    </location>
</feature>
<dbReference type="Gene3D" id="1.10.287.70">
    <property type="match status" value="1"/>
</dbReference>
<keyword evidence="6" id="KW-0630">Potassium</keyword>
<feature type="domain" description="Calcium-activated potassium channel BK alpha subunit" evidence="14">
    <location>
        <begin position="429"/>
        <end position="517"/>
    </location>
</feature>
<keyword evidence="4 13" id="KW-0812">Transmembrane</keyword>
<dbReference type="VEuPathDB" id="TriTrypDB:LdBPK_367060.1"/>
<keyword evidence="3" id="KW-0633">Potassium transport</keyword>
<dbReference type="PANTHER" id="PTHR10027:SF37">
    <property type="entry name" value="CHANNEL (CAKC), PUTATIVE-RELATED"/>
    <property type="match status" value="1"/>
</dbReference>
<dbReference type="GO" id="GO:0005267">
    <property type="term" value="F:potassium channel activity"/>
    <property type="evidence" value="ECO:0007669"/>
    <property type="project" value="UniProtKB-KW"/>
</dbReference>
<keyword evidence="7 13" id="KW-1133">Transmembrane helix</keyword>
<evidence type="ECO:0000256" key="7">
    <source>
        <dbReference type="ARBA" id="ARBA00022989"/>
    </source>
</evidence>
<dbReference type="VEuPathDB" id="TriTrypDB:LdCL_360083200"/>
<evidence type="ECO:0000256" key="10">
    <source>
        <dbReference type="ARBA" id="ARBA00023303"/>
    </source>
</evidence>
<keyword evidence="5" id="KW-0631">Potassium channel</keyword>
<evidence type="ECO:0000259" key="15">
    <source>
        <dbReference type="Pfam" id="PF07885"/>
    </source>
</evidence>
<dbReference type="AlphaFoldDB" id="A0A504XLM1"/>
<evidence type="ECO:0000256" key="6">
    <source>
        <dbReference type="ARBA" id="ARBA00022958"/>
    </source>
</evidence>
<comment type="caution">
    <text evidence="17">The sequence shown here is derived from an EMBL/GenBank/DDBJ whole genome shotgun (WGS) entry which is preliminary data.</text>
</comment>
<evidence type="ECO:0000256" key="4">
    <source>
        <dbReference type="ARBA" id="ARBA00022692"/>
    </source>
</evidence>
<dbReference type="EMBL" id="RHLD01000060">
    <property type="protein sequence ID" value="TPP49234.1"/>
    <property type="molecule type" value="Genomic_DNA"/>
</dbReference>
<evidence type="ECO:0000256" key="13">
    <source>
        <dbReference type="SAM" id="Phobius"/>
    </source>
</evidence>
<dbReference type="InterPro" id="IPR003929">
    <property type="entry name" value="K_chnl_BK_asu"/>
</dbReference>
<dbReference type="InterPro" id="IPR047871">
    <property type="entry name" value="K_chnl_Slo-like"/>
</dbReference>
<evidence type="ECO:0000259" key="14">
    <source>
        <dbReference type="Pfam" id="PF03493"/>
    </source>
</evidence>
<gene>
    <name evidence="17" type="ORF">CGC20_4580</name>
</gene>
<evidence type="ECO:0000256" key="2">
    <source>
        <dbReference type="ARBA" id="ARBA00022448"/>
    </source>
</evidence>
<dbReference type="VEuPathDB" id="TriTrypDB:LdCL_010013400"/>
<evidence type="ECO:0000313" key="18">
    <source>
        <dbReference type="Proteomes" id="UP000318821"/>
    </source>
</evidence>
<sequence length="1136" mass="126569">MDKRMSLWRVRMRLGRRSDRPPVFMDEHYAHSAQRFRSLRNFVEFLDQRHTNVSVFGLLAHTTMEVVSVAFYVWTSQVAAATSVTEFAWDLPVFIVELVLSIIFFLAWVGLFFFEPDKKAYLISWLSLVNAMTSIPMIVIGIGALKDSSWRSVWVPMYLRVWWLCDCLSVLIDYPQIARHTPEVRREMVRYFIRLFAVMCTCVGTHQIVESCSGEYVDLYDSLYLIIAAFATIGFGDVTASTTPARIFMIAFIVIGICFFLPLFQRLAVIAERSQLHNTFGGGGSASWLRRGWKHPHVIICGQFSDLSVELLLRNFYAGWRKYLDTCIVLMAPEEHSPEVRLTANLPWLKGRVTLMVGDPAKPKDLDRAKARDADAIFLFGDSRSTAYYQDYTIIAQSVAVSLYDRNLPQHLLLHRNCTVKQISPYAASVLEVERILHHLLGLSMAHPGVVPLIVNLLRTYESLPSDITLSRHWVEQYEYSLRNDMYGLEIPDALRGREFRVLARSFFEKDVTLIGILNARSVVQLNPRELVPNAKKLILIAKTMKVAQDATDAIARDHEQTFGEEMLAAPDPDEHDHRNGASKQRGDRWPRQTAHVSASRPATPTATTTDSQRTQPVRPHGAAAALENGNGLARAFPSVVSLHPSGSSIAAEDDSGDEFDARSRVVAAAPSPPSSMRGPPVRSGALMRIDDAFDLENHFVVVDLSSAKAKDESSRYAQEAVNTAVAHDIFHVTMPVRQAYPANDIVLLTNDVSFGPYLDYYWSVHRQNSANPVKCISGCGLNTADLRRCNLERCAGCCVFYAGDISRSGSTSAMSMLTVLSINEILHGIPSFPVVVELEGLANLPLFPPHAEDPRLRTKAEIDFVYEPNFIIGNAVSRLMLFPALQRTYFMEEFIDVMDVLISGHAPDTPALARLPLSLCQTELQTYEDVVVYCLKFGYLPIALQRRIVDVRNPSIDGQRFVLTNPPRALPVNQQTDLLFYITPGVIKVCGSLWKLSEAGRGSSLQHRPRAGPHPDVASCSCRAWTGVLANPNIRGGGGKYGRDRRVIMHHCLGDLAAAAWYLRASGVGVPGVFTFYGFTTGHAWVSAYGNPDAQEAHARVVGVEYPAILVVTGHHGDRVAPLALAEVRSDATRR</sequence>
<proteinExistence type="predicted"/>